<reference evidence="2" key="1">
    <citation type="submission" date="2014-09" db="EMBL/GenBank/DDBJ databases">
        <authorList>
            <person name="Magalhaes I.L.F."/>
            <person name="Oliveira U."/>
            <person name="Santos F.R."/>
            <person name="Vidigal T.H.D.A."/>
            <person name="Brescovit A.D."/>
            <person name="Santos A.J."/>
        </authorList>
    </citation>
    <scope>NUCLEOTIDE SEQUENCE</scope>
    <source>
        <tissue evidence="2">Shoot tissue taken approximately 20 cm above the soil surface</tissue>
    </source>
</reference>
<evidence type="ECO:0000313" key="2">
    <source>
        <dbReference type="EMBL" id="JAD14464.1"/>
    </source>
</evidence>
<feature type="region of interest" description="Disordered" evidence="1">
    <location>
        <begin position="18"/>
        <end position="67"/>
    </location>
</feature>
<feature type="compositionally biased region" description="Gly residues" evidence="1">
    <location>
        <begin position="52"/>
        <end position="63"/>
    </location>
</feature>
<dbReference type="EMBL" id="GBRH01283431">
    <property type="protein sequence ID" value="JAD14464.1"/>
    <property type="molecule type" value="Transcribed_RNA"/>
</dbReference>
<accession>A0A0A8XMX7</accession>
<evidence type="ECO:0000256" key="1">
    <source>
        <dbReference type="SAM" id="MobiDB-lite"/>
    </source>
</evidence>
<sequence>MLSPHLPLHASKSSLALFRPANASPRPNLTPLPPNGGAGRRLRPCARRRGLPVGGEGGDGDGTGQVPRGVRACAARRVRLPGAPLRRGNILLL</sequence>
<feature type="compositionally biased region" description="Basic residues" evidence="1">
    <location>
        <begin position="40"/>
        <end position="50"/>
    </location>
</feature>
<proteinExistence type="predicted"/>
<dbReference type="AlphaFoldDB" id="A0A0A8XMX7"/>
<protein>
    <submittedName>
        <fullName evidence="2">Uncharacterized protein</fullName>
    </submittedName>
</protein>
<reference evidence="2" key="2">
    <citation type="journal article" date="2015" name="Data Brief">
        <title>Shoot transcriptome of the giant reed, Arundo donax.</title>
        <authorList>
            <person name="Barrero R.A."/>
            <person name="Guerrero F.D."/>
            <person name="Moolhuijzen P."/>
            <person name="Goolsby J.A."/>
            <person name="Tidwell J."/>
            <person name="Bellgard S.E."/>
            <person name="Bellgard M.I."/>
        </authorList>
    </citation>
    <scope>NUCLEOTIDE SEQUENCE</scope>
    <source>
        <tissue evidence="2">Shoot tissue taken approximately 20 cm above the soil surface</tissue>
    </source>
</reference>
<name>A0A0A8XMX7_ARUDO</name>
<organism evidence="2">
    <name type="scientific">Arundo donax</name>
    <name type="common">Giant reed</name>
    <name type="synonym">Donax arundinaceus</name>
    <dbReference type="NCBI Taxonomy" id="35708"/>
    <lineage>
        <taxon>Eukaryota</taxon>
        <taxon>Viridiplantae</taxon>
        <taxon>Streptophyta</taxon>
        <taxon>Embryophyta</taxon>
        <taxon>Tracheophyta</taxon>
        <taxon>Spermatophyta</taxon>
        <taxon>Magnoliopsida</taxon>
        <taxon>Liliopsida</taxon>
        <taxon>Poales</taxon>
        <taxon>Poaceae</taxon>
        <taxon>PACMAD clade</taxon>
        <taxon>Arundinoideae</taxon>
        <taxon>Arundineae</taxon>
        <taxon>Arundo</taxon>
    </lineage>
</organism>